<comment type="caution">
    <text evidence="1">The sequence shown here is derived from an EMBL/GenBank/DDBJ whole genome shotgun (WGS) entry which is preliminary data.</text>
</comment>
<sequence>MNSYAAQQDPRFANMKPDDYYMAATEACDAQPVSPMDERLEQLRYEHGRTHDLICNLEARLSALLSPLPQKDCETAGGTSNPTPPQAPMCAYIEDRVDSIREANARLAHLLNALAI</sequence>
<organism evidence="1 2">
    <name type="scientific">Novilysobacter erysipheiresistens</name>
    <dbReference type="NCBI Taxonomy" id="1749332"/>
    <lineage>
        <taxon>Bacteria</taxon>
        <taxon>Pseudomonadati</taxon>
        <taxon>Pseudomonadota</taxon>
        <taxon>Gammaproteobacteria</taxon>
        <taxon>Lysobacterales</taxon>
        <taxon>Lysobacteraceae</taxon>
        <taxon>Novilysobacter</taxon>
    </lineage>
</organism>
<reference evidence="1 2" key="1">
    <citation type="journal article" date="2016" name="Int. J. Syst. Evol. Microbiol.">
        <title>Lysobacter erysipheiresistens sp. nov., an antagonist of powdery mildew, isolated from tobacco-cultivated soil.</title>
        <authorList>
            <person name="Xie B."/>
            <person name="Li T."/>
            <person name="Lin X."/>
            <person name="Wang C.J."/>
            <person name="Chen Y.J."/>
            <person name="Liu W.J."/>
            <person name="Zhao Z.W."/>
        </authorList>
    </citation>
    <scope>NUCLEOTIDE SEQUENCE [LARGE SCALE GENOMIC DNA]</scope>
    <source>
        <strain evidence="1 2">RS-LYSO-3</strain>
    </source>
</reference>
<accession>A0ABU7YUR5</accession>
<dbReference type="RefSeq" id="WP_332614034.1">
    <property type="nucleotide sequence ID" value="NZ_JAXGFP010000001.1"/>
</dbReference>
<evidence type="ECO:0000313" key="2">
    <source>
        <dbReference type="Proteomes" id="UP001355056"/>
    </source>
</evidence>
<dbReference type="EMBL" id="JAXGFP010000001">
    <property type="protein sequence ID" value="MEG3182686.1"/>
    <property type="molecule type" value="Genomic_DNA"/>
</dbReference>
<evidence type="ECO:0000313" key="1">
    <source>
        <dbReference type="EMBL" id="MEG3182686.1"/>
    </source>
</evidence>
<gene>
    <name evidence="1" type="ORF">SNE34_01475</name>
</gene>
<dbReference type="Proteomes" id="UP001355056">
    <property type="component" value="Unassembled WGS sequence"/>
</dbReference>
<keyword evidence="2" id="KW-1185">Reference proteome</keyword>
<name>A0ABU7YUR5_9GAMM</name>
<protein>
    <submittedName>
        <fullName evidence="1">Uncharacterized protein</fullName>
    </submittedName>
</protein>
<proteinExistence type="predicted"/>